<comment type="caution">
    <text evidence="3">The sequence shown here is derived from an EMBL/GenBank/DDBJ whole genome shotgun (WGS) entry which is preliminary data.</text>
</comment>
<reference evidence="3 4" key="1">
    <citation type="submission" date="2024-11" db="EMBL/GenBank/DDBJ databases">
        <title>Adaptive evolution of stress response genes in parasites aligns with host niche diversity.</title>
        <authorList>
            <person name="Hahn C."/>
            <person name="Resl P."/>
        </authorList>
    </citation>
    <scope>NUCLEOTIDE SEQUENCE [LARGE SCALE GENOMIC DNA]</scope>
    <source>
        <strain evidence="3">EGGRZ-B1_66</strain>
        <tissue evidence="3">Body</tissue>
    </source>
</reference>
<protein>
    <submittedName>
        <fullName evidence="3">Arginine serine-rich coiled-coil 2</fullName>
    </submittedName>
</protein>
<dbReference type="PANTHER" id="PTHR22426">
    <property type="entry name" value="ARGININE_SERINE-RICH COILED-COIL PROTEIN 2"/>
    <property type="match status" value="1"/>
</dbReference>
<feature type="region of interest" description="Disordered" evidence="1">
    <location>
        <begin position="1"/>
        <end position="40"/>
    </location>
</feature>
<evidence type="ECO:0000313" key="4">
    <source>
        <dbReference type="Proteomes" id="UP001626550"/>
    </source>
</evidence>
<evidence type="ECO:0000313" key="3">
    <source>
        <dbReference type="EMBL" id="KAL3319205.1"/>
    </source>
</evidence>
<name>A0ABD2QID2_9PLAT</name>
<feature type="compositionally biased region" description="Polar residues" evidence="1">
    <location>
        <begin position="1"/>
        <end position="34"/>
    </location>
</feature>
<dbReference type="EMBL" id="JBJKFK010000159">
    <property type="protein sequence ID" value="KAL3319205.1"/>
    <property type="molecule type" value="Genomic_DNA"/>
</dbReference>
<evidence type="ECO:0000259" key="2">
    <source>
        <dbReference type="Pfam" id="PF15477"/>
    </source>
</evidence>
<dbReference type="PANTHER" id="PTHR22426:SF2">
    <property type="entry name" value="ARGININE_SERINE-RICH COILED-COIL PROTEIN 2"/>
    <property type="match status" value="1"/>
</dbReference>
<evidence type="ECO:0000256" key="1">
    <source>
        <dbReference type="SAM" id="MobiDB-lite"/>
    </source>
</evidence>
<keyword evidence="4" id="KW-1185">Reference proteome</keyword>
<dbReference type="Proteomes" id="UP001626550">
    <property type="component" value="Unassembled WGS sequence"/>
</dbReference>
<gene>
    <name evidence="3" type="primary">RSRC2</name>
    <name evidence="3" type="ORF">Ciccas_002123</name>
</gene>
<dbReference type="Pfam" id="PF15477">
    <property type="entry name" value="SMAP"/>
    <property type="match status" value="1"/>
</dbReference>
<organism evidence="3 4">
    <name type="scientific">Cichlidogyrus casuarinus</name>
    <dbReference type="NCBI Taxonomy" id="1844966"/>
    <lineage>
        <taxon>Eukaryota</taxon>
        <taxon>Metazoa</taxon>
        <taxon>Spiralia</taxon>
        <taxon>Lophotrochozoa</taxon>
        <taxon>Platyhelminthes</taxon>
        <taxon>Monogenea</taxon>
        <taxon>Monopisthocotylea</taxon>
        <taxon>Dactylogyridea</taxon>
        <taxon>Ancyrocephalidae</taxon>
        <taxon>Cichlidogyrus</taxon>
    </lineage>
</organism>
<sequence>MSSHNPAENKFSQSRISNSTKNYNPGTVTSTKLMEQQEKRKLLWSHKTENPGMKSHWEATSILASRGDQGCAEKFRKLMGINKSGADSSSSTVQLDEQQKRIFQDLEKEYEKSRVHTHTQRGTGLGFSSKPVDFSAYHNFKNAHSSP</sequence>
<feature type="domain" description="Small acidic protein-like" evidence="2">
    <location>
        <begin position="67"/>
        <end position="126"/>
    </location>
</feature>
<accession>A0ABD2QID2</accession>
<dbReference type="AlphaFoldDB" id="A0ABD2QID2"/>
<dbReference type="InterPro" id="IPR028124">
    <property type="entry name" value="SMAP_dom"/>
</dbReference>
<proteinExistence type="predicted"/>
<feature type="region of interest" description="Disordered" evidence="1">
    <location>
        <begin position="113"/>
        <end position="132"/>
    </location>
</feature>